<evidence type="ECO:0000256" key="1">
    <source>
        <dbReference type="SAM" id="SignalP"/>
    </source>
</evidence>
<protein>
    <recommendedName>
        <fullName evidence="4">TNFR-Cys domain-containing protein</fullName>
    </recommendedName>
</protein>
<proteinExistence type="predicted"/>
<dbReference type="InParanoid" id="E3JZV2"/>
<name>E3JZV2_PUCGT</name>
<feature type="chain" id="PRO_5003173409" description="TNFR-Cys domain-containing protein" evidence="1">
    <location>
        <begin position="22"/>
        <end position="110"/>
    </location>
</feature>
<keyword evidence="3" id="KW-1185">Reference proteome</keyword>
<reference key="1">
    <citation type="submission" date="2007-01" db="EMBL/GenBank/DDBJ databases">
        <title>The Genome Sequence of Puccinia graminis f. sp. tritici Strain CRL 75-36-700-3.</title>
        <authorList>
            <consortium name="The Broad Institute Genome Sequencing Platform"/>
            <person name="Birren B."/>
            <person name="Lander E."/>
            <person name="Galagan J."/>
            <person name="Nusbaum C."/>
            <person name="Devon K."/>
            <person name="Cuomo C."/>
            <person name="Jaffe D."/>
            <person name="Butler J."/>
            <person name="Alvarez P."/>
            <person name="Gnerre S."/>
            <person name="Grabherr M."/>
            <person name="Mauceli E."/>
            <person name="Brockman W."/>
            <person name="Young S."/>
            <person name="LaButti K."/>
            <person name="Sykes S."/>
            <person name="DeCaprio D."/>
            <person name="Crawford M."/>
            <person name="Koehrsen M."/>
            <person name="Engels R."/>
            <person name="Montgomery P."/>
            <person name="Pearson M."/>
            <person name="Howarth C."/>
            <person name="Larson L."/>
            <person name="White J."/>
            <person name="Zeng Q."/>
            <person name="Kodira C."/>
            <person name="Yandava C."/>
            <person name="Alvarado L."/>
            <person name="O'Leary S."/>
            <person name="Szabo L."/>
            <person name="Dean R."/>
            <person name="Schein J."/>
        </authorList>
    </citation>
    <scope>NUCLEOTIDE SEQUENCE</scope>
    <source>
        <strain>CRL 75-36-700-3</strain>
    </source>
</reference>
<dbReference type="AlphaFoldDB" id="E3JZV2"/>
<accession>E3JZV2</accession>
<dbReference type="Proteomes" id="UP000008783">
    <property type="component" value="Unassembled WGS sequence"/>
</dbReference>
<evidence type="ECO:0008006" key="4">
    <source>
        <dbReference type="Google" id="ProtNLM"/>
    </source>
</evidence>
<evidence type="ECO:0000313" key="2">
    <source>
        <dbReference type="EMBL" id="EFP77577.1"/>
    </source>
</evidence>
<dbReference type="EMBL" id="DS178268">
    <property type="protein sequence ID" value="EFP77577.1"/>
    <property type="molecule type" value="Genomic_DNA"/>
</dbReference>
<organism evidence="2 3">
    <name type="scientific">Puccinia graminis f. sp. tritici (strain CRL 75-36-700-3 / race SCCL)</name>
    <name type="common">Black stem rust fungus</name>
    <dbReference type="NCBI Taxonomy" id="418459"/>
    <lineage>
        <taxon>Eukaryota</taxon>
        <taxon>Fungi</taxon>
        <taxon>Dikarya</taxon>
        <taxon>Basidiomycota</taxon>
        <taxon>Pucciniomycotina</taxon>
        <taxon>Pucciniomycetes</taxon>
        <taxon>Pucciniales</taxon>
        <taxon>Pucciniaceae</taxon>
        <taxon>Puccinia</taxon>
    </lineage>
</organism>
<keyword evidence="1" id="KW-0732">Signal</keyword>
<dbReference type="OrthoDB" id="10345318at2759"/>
<dbReference type="RefSeq" id="XP_003321996.1">
    <property type="nucleotide sequence ID" value="XM_003321948.1"/>
</dbReference>
<dbReference type="GeneID" id="10538784"/>
<evidence type="ECO:0000313" key="3">
    <source>
        <dbReference type="Proteomes" id="UP000008783"/>
    </source>
</evidence>
<dbReference type="VEuPathDB" id="FungiDB:PGTG_03533"/>
<dbReference type="HOGENOM" id="CLU_2172303_0_0_1"/>
<gene>
    <name evidence="2" type="ORF">PGTG_03533</name>
</gene>
<sequence length="110" mass="12661">MLLRKINVLVLLLSCLTSAHGYDPPLCPKCHKNNSSYLPRNYDKRPCNTVTKCNHHGDCLPCTEMVPYQNYGEFYECTPCSSHPFLRQHCIKYNICNVLACIMFCNIVLM</sequence>
<feature type="signal peptide" evidence="1">
    <location>
        <begin position="1"/>
        <end position="21"/>
    </location>
</feature>
<reference evidence="3" key="2">
    <citation type="journal article" date="2011" name="Proc. Natl. Acad. Sci. U.S.A.">
        <title>Obligate biotrophy features unraveled by the genomic analysis of rust fungi.</title>
        <authorList>
            <person name="Duplessis S."/>
            <person name="Cuomo C.A."/>
            <person name="Lin Y.-C."/>
            <person name="Aerts A."/>
            <person name="Tisserant E."/>
            <person name="Veneault-Fourrey C."/>
            <person name="Joly D.L."/>
            <person name="Hacquard S."/>
            <person name="Amselem J."/>
            <person name="Cantarel B.L."/>
            <person name="Chiu R."/>
            <person name="Coutinho P.M."/>
            <person name="Feau N."/>
            <person name="Field M."/>
            <person name="Frey P."/>
            <person name="Gelhaye E."/>
            <person name="Goldberg J."/>
            <person name="Grabherr M.G."/>
            <person name="Kodira C.D."/>
            <person name="Kohler A."/>
            <person name="Kuees U."/>
            <person name="Lindquist E.A."/>
            <person name="Lucas S.M."/>
            <person name="Mago R."/>
            <person name="Mauceli E."/>
            <person name="Morin E."/>
            <person name="Murat C."/>
            <person name="Pangilinan J.L."/>
            <person name="Park R."/>
            <person name="Pearson M."/>
            <person name="Quesneville H."/>
            <person name="Rouhier N."/>
            <person name="Sakthikumar S."/>
            <person name="Salamov A.A."/>
            <person name="Schmutz J."/>
            <person name="Selles B."/>
            <person name="Shapiro H."/>
            <person name="Tanguay P."/>
            <person name="Tuskan G.A."/>
            <person name="Henrissat B."/>
            <person name="Van de Peer Y."/>
            <person name="Rouze P."/>
            <person name="Ellis J.G."/>
            <person name="Dodds P.N."/>
            <person name="Schein J.E."/>
            <person name="Zhong S."/>
            <person name="Hamelin R.C."/>
            <person name="Grigoriev I.V."/>
            <person name="Szabo L.J."/>
            <person name="Martin F."/>
        </authorList>
    </citation>
    <scope>NUCLEOTIDE SEQUENCE [LARGE SCALE GENOMIC DNA]</scope>
    <source>
        <strain evidence="3">CRL 75-36-700-3 / race SCCL</strain>
    </source>
</reference>
<dbReference type="KEGG" id="pgr:PGTG_03533"/>